<dbReference type="PRINTS" id="PR00344">
    <property type="entry name" value="BCTRLSENSOR"/>
</dbReference>
<dbReference type="Pfam" id="PF00072">
    <property type="entry name" value="Response_reg"/>
    <property type="match status" value="2"/>
</dbReference>
<evidence type="ECO:0000256" key="9">
    <source>
        <dbReference type="ARBA" id="ARBA00022777"/>
    </source>
</evidence>
<evidence type="ECO:0000313" key="19">
    <source>
        <dbReference type="EMBL" id="REL25283.1"/>
    </source>
</evidence>
<dbReference type="Gene3D" id="1.10.287.130">
    <property type="match status" value="1"/>
</dbReference>
<gene>
    <name evidence="19" type="ORF">DXX93_01060</name>
</gene>
<dbReference type="AlphaFoldDB" id="A0A3E0TLI6"/>
<evidence type="ECO:0000259" key="18">
    <source>
        <dbReference type="PROSITE" id="PS50110"/>
    </source>
</evidence>
<evidence type="ECO:0000256" key="14">
    <source>
        <dbReference type="PROSITE-ProRule" id="PRU00169"/>
    </source>
</evidence>
<evidence type="ECO:0000256" key="6">
    <source>
        <dbReference type="ARBA" id="ARBA00022679"/>
    </source>
</evidence>
<name>A0A3E0TLI6_9GAMM</name>
<dbReference type="InterPro" id="IPR004358">
    <property type="entry name" value="Sig_transdc_His_kin-like_C"/>
</dbReference>
<dbReference type="SUPFAM" id="SSF55874">
    <property type="entry name" value="ATPase domain of HSP90 chaperone/DNA topoisomerase II/histidine kinase"/>
    <property type="match status" value="1"/>
</dbReference>
<keyword evidence="10" id="KW-0067">ATP-binding</keyword>
<comment type="catalytic activity">
    <reaction evidence="1">
        <text>ATP + protein L-histidine = ADP + protein N-phospho-L-histidine.</text>
        <dbReference type="EC" id="2.7.13.3"/>
    </reaction>
</comment>
<feature type="modified residue" description="4-aspartylphosphate" evidence="14">
    <location>
        <position position="820"/>
    </location>
</feature>
<proteinExistence type="predicted"/>
<protein>
    <recommendedName>
        <fullName evidence="3">histidine kinase</fullName>
        <ecNumber evidence="3">2.7.13.3</ecNumber>
    </recommendedName>
</protein>
<evidence type="ECO:0000256" key="8">
    <source>
        <dbReference type="ARBA" id="ARBA00022741"/>
    </source>
</evidence>
<dbReference type="SUPFAM" id="SSF52172">
    <property type="entry name" value="CheY-like"/>
    <property type="match status" value="2"/>
</dbReference>
<dbReference type="FunFam" id="1.10.287.130:FF:000003">
    <property type="entry name" value="Histidine kinase"/>
    <property type="match status" value="1"/>
</dbReference>
<dbReference type="SMART" id="SM00448">
    <property type="entry name" value="REC"/>
    <property type="match status" value="2"/>
</dbReference>
<keyword evidence="9" id="KW-0418">Kinase</keyword>
<dbReference type="InterPro" id="IPR036097">
    <property type="entry name" value="HisK_dim/P_sf"/>
</dbReference>
<dbReference type="Gene3D" id="3.30.565.10">
    <property type="entry name" value="Histidine kinase-like ATPase, C-terminal domain"/>
    <property type="match status" value="1"/>
</dbReference>
<evidence type="ECO:0000256" key="1">
    <source>
        <dbReference type="ARBA" id="ARBA00000085"/>
    </source>
</evidence>
<evidence type="ECO:0000313" key="20">
    <source>
        <dbReference type="Proteomes" id="UP000256478"/>
    </source>
</evidence>
<dbReference type="EMBL" id="QUOU01000001">
    <property type="protein sequence ID" value="REL25283.1"/>
    <property type="molecule type" value="Genomic_DNA"/>
</dbReference>
<keyword evidence="7 16" id="KW-0812">Transmembrane</keyword>
<reference evidence="19 20" key="1">
    <citation type="submission" date="2018-08" db="EMBL/GenBank/DDBJ databases">
        <title>Thalassotalea euphylliae genome.</title>
        <authorList>
            <person name="Summers S."/>
            <person name="Rice S.A."/>
            <person name="Freckelton M.L."/>
            <person name="Nedved B.T."/>
            <person name="Hadfield M.G."/>
        </authorList>
    </citation>
    <scope>NUCLEOTIDE SEQUENCE [LARGE SCALE GENOMIC DNA]</scope>
    <source>
        <strain evidence="19 20">H1</strain>
    </source>
</reference>
<dbReference type="PANTHER" id="PTHR45339:SF1">
    <property type="entry name" value="HYBRID SIGNAL TRANSDUCTION HISTIDINE KINASE J"/>
    <property type="match status" value="1"/>
</dbReference>
<keyword evidence="15" id="KW-0175">Coiled coil</keyword>
<dbReference type="GO" id="GO:0000155">
    <property type="term" value="F:phosphorelay sensor kinase activity"/>
    <property type="evidence" value="ECO:0007669"/>
    <property type="project" value="InterPro"/>
</dbReference>
<keyword evidence="11 16" id="KW-1133">Transmembrane helix</keyword>
<dbReference type="SMART" id="SM00387">
    <property type="entry name" value="HATPase_c"/>
    <property type="match status" value="1"/>
</dbReference>
<evidence type="ECO:0000256" key="7">
    <source>
        <dbReference type="ARBA" id="ARBA00022692"/>
    </source>
</evidence>
<dbReference type="GO" id="GO:0005524">
    <property type="term" value="F:ATP binding"/>
    <property type="evidence" value="ECO:0007669"/>
    <property type="project" value="UniProtKB-KW"/>
</dbReference>
<evidence type="ECO:0000256" key="11">
    <source>
        <dbReference type="ARBA" id="ARBA00022989"/>
    </source>
</evidence>
<evidence type="ECO:0000256" key="4">
    <source>
        <dbReference type="ARBA" id="ARBA00022475"/>
    </source>
</evidence>
<feature type="modified residue" description="4-aspartylphosphate" evidence="14">
    <location>
        <position position="967"/>
    </location>
</feature>
<sequence length="1039" mass="115622">MKLWNSLTIKQKIWGLVAIPTLVILLLASHQIININQQVGQLNRADNMARQLDSLARLNTYSHLLRADNQKRDNSEPPNAVAAITQQLNDLLTFDQEFAAIHPLLEQYRETVAAIVDSEDSASRIDNIVWHVEVYKELLLSVEERTLVAMPASVSNHLKALLQLNWLLFWSAEEAWQIQQLTSLTSTSSFTAPELQAEIKALIQQQTLFMERFVVINAEPDQIKLMLSTFSNPAFAASQQFRELVLADTANEISPAQLAQGQQVLATRLALFQEVAGVISAQLLQEVEQHLADFQQQRLLVIIVITLLVVGVLWAGIHLGHRIIHNLTLVLDYLADEGKTTTQLSQQIDGRDELASFAREVERLSAERNESQQRLIVAKNEAISAREEAEIASRAKSSFLANMSHEIRTPLNGVIGMSEVLATTQLSAIQKDYLDTIETSSHLLLALINDILDFSKIESGKLSVSLHSTALRETVYDLAAIVAPKISEKPIALLLNIDERIPARVMADDHRIRQVLMNLMSNAVKFTHQGTITVTVAYQGERDGKSLINFSVADSGIGIDEQQQQHIFEPFAQEDASITRKFQGTGLGLAISRQLVDLMGGEIGLVSDKGRGSRFYFTLTLATAEHEFHSANLPTLADIVLYGQVQKVNQDIVESLAYMGVPIKHQANAFEQIPLSNNQQQLIVLYVVGPDQTEAQVRDEINRIARSHLAICLVRQLNKNEFNCGEQVTAMLTYPMLGNRLLKALEACQQYVETGVVSRVKATTSVSRGLILLVEDNPVNQKVLSLQLASAGFQFDIADDGEQAMMLFSKGKRYDVVLMDCMMPVKDGFSTTREIRLYEQDNECIPTPIIALTASVLEEDVERCYDAGMNDFVPKPFKRDILFERINHAMLQTKRKSGSPADQASIQLKTDARNGINVLLVEDNPINQKVASLLLEKAGYGYQVANNGEEAVDLYRKSPSFDVILMDLMMPVKDGFAASVEVRQFEQQQGLEATPIIALTASVIDDDIQRCFDSGMNGYVPKPVKGEKLYSEIENLTIT</sequence>
<dbReference type="RefSeq" id="WP_116006445.1">
    <property type="nucleotide sequence ID" value="NZ_QUOU01000001.1"/>
</dbReference>
<evidence type="ECO:0000256" key="16">
    <source>
        <dbReference type="SAM" id="Phobius"/>
    </source>
</evidence>
<dbReference type="InterPro" id="IPR003594">
    <property type="entry name" value="HATPase_dom"/>
</dbReference>
<feature type="transmembrane region" description="Helical" evidence="16">
    <location>
        <begin position="13"/>
        <end position="33"/>
    </location>
</feature>
<evidence type="ECO:0000256" key="13">
    <source>
        <dbReference type="ARBA" id="ARBA00023136"/>
    </source>
</evidence>
<dbReference type="PROSITE" id="PS50109">
    <property type="entry name" value="HIS_KIN"/>
    <property type="match status" value="1"/>
</dbReference>
<dbReference type="OrthoDB" id="9810730at2"/>
<dbReference type="InterPro" id="IPR001789">
    <property type="entry name" value="Sig_transdc_resp-reg_receiver"/>
</dbReference>
<comment type="caution">
    <text evidence="19">The sequence shown here is derived from an EMBL/GenBank/DDBJ whole genome shotgun (WGS) entry which is preliminary data.</text>
</comment>
<dbReference type="SUPFAM" id="SSF47384">
    <property type="entry name" value="Homodimeric domain of signal transducing histidine kinase"/>
    <property type="match status" value="1"/>
</dbReference>
<dbReference type="SMART" id="SM00388">
    <property type="entry name" value="HisKA"/>
    <property type="match status" value="1"/>
</dbReference>
<dbReference type="EC" id="2.7.13.3" evidence="3"/>
<dbReference type="PROSITE" id="PS50110">
    <property type="entry name" value="RESPONSE_REGULATORY"/>
    <property type="match status" value="2"/>
</dbReference>
<evidence type="ECO:0000256" key="12">
    <source>
        <dbReference type="ARBA" id="ARBA00023012"/>
    </source>
</evidence>
<organism evidence="19 20">
    <name type="scientific">Thalassotalea euphylliae</name>
    <dbReference type="NCBI Taxonomy" id="1655234"/>
    <lineage>
        <taxon>Bacteria</taxon>
        <taxon>Pseudomonadati</taxon>
        <taxon>Pseudomonadota</taxon>
        <taxon>Gammaproteobacteria</taxon>
        <taxon>Alteromonadales</taxon>
        <taxon>Colwelliaceae</taxon>
        <taxon>Thalassotalea</taxon>
    </lineage>
</organism>
<evidence type="ECO:0000256" key="10">
    <source>
        <dbReference type="ARBA" id="ARBA00022840"/>
    </source>
</evidence>
<dbReference type="Pfam" id="PF00512">
    <property type="entry name" value="HisKA"/>
    <property type="match status" value="1"/>
</dbReference>
<dbReference type="InterPro" id="IPR003661">
    <property type="entry name" value="HisK_dim/P_dom"/>
</dbReference>
<dbReference type="CDD" id="cd00082">
    <property type="entry name" value="HisKA"/>
    <property type="match status" value="1"/>
</dbReference>
<dbReference type="FunFam" id="3.30.565.10:FF:000010">
    <property type="entry name" value="Sensor histidine kinase RcsC"/>
    <property type="match status" value="1"/>
</dbReference>
<keyword evidence="5 14" id="KW-0597">Phosphoprotein</keyword>
<evidence type="ECO:0000256" key="5">
    <source>
        <dbReference type="ARBA" id="ARBA00022553"/>
    </source>
</evidence>
<accession>A0A3E0TLI6</accession>
<dbReference type="InterPro" id="IPR005467">
    <property type="entry name" value="His_kinase_dom"/>
</dbReference>
<dbReference type="Proteomes" id="UP000256478">
    <property type="component" value="Unassembled WGS sequence"/>
</dbReference>
<dbReference type="PANTHER" id="PTHR45339">
    <property type="entry name" value="HYBRID SIGNAL TRANSDUCTION HISTIDINE KINASE J"/>
    <property type="match status" value="1"/>
</dbReference>
<keyword evidence="6" id="KW-0808">Transferase</keyword>
<dbReference type="CDD" id="cd17546">
    <property type="entry name" value="REC_hyHK_CKI1_RcsC-like"/>
    <property type="match status" value="2"/>
</dbReference>
<feature type="domain" description="Response regulatory" evidence="18">
    <location>
        <begin position="917"/>
        <end position="1037"/>
    </location>
</feature>
<feature type="transmembrane region" description="Helical" evidence="16">
    <location>
        <begin position="299"/>
        <end position="317"/>
    </location>
</feature>
<dbReference type="GO" id="GO:0005886">
    <property type="term" value="C:plasma membrane"/>
    <property type="evidence" value="ECO:0007669"/>
    <property type="project" value="UniProtKB-SubCell"/>
</dbReference>
<dbReference type="CDD" id="cd16922">
    <property type="entry name" value="HATPase_EvgS-ArcB-TorS-like"/>
    <property type="match status" value="1"/>
</dbReference>
<comment type="subcellular location">
    <subcellularLocation>
        <location evidence="2">Cell membrane</location>
        <topology evidence="2">Multi-pass membrane protein</topology>
    </subcellularLocation>
</comment>
<dbReference type="Gene3D" id="3.40.50.2300">
    <property type="match status" value="2"/>
</dbReference>
<evidence type="ECO:0000259" key="17">
    <source>
        <dbReference type="PROSITE" id="PS50109"/>
    </source>
</evidence>
<evidence type="ECO:0000256" key="3">
    <source>
        <dbReference type="ARBA" id="ARBA00012438"/>
    </source>
</evidence>
<dbReference type="InterPro" id="IPR011006">
    <property type="entry name" value="CheY-like_superfamily"/>
</dbReference>
<evidence type="ECO:0000256" key="2">
    <source>
        <dbReference type="ARBA" id="ARBA00004651"/>
    </source>
</evidence>
<feature type="coiled-coil region" evidence="15">
    <location>
        <begin position="354"/>
        <end position="388"/>
    </location>
</feature>
<feature type="domain" description="Histidine kinase" evidence="17">
    <location>
        <begin position="402"/>
        <end position="623"/>
    </location>
</feature>
<dbReference type="Pfam" id="PF02518">
    <property type="entry name" value="HATPase_c"/>
    <property type="match status" value="1"/>
</dbReference>
<feature type="domain" description="Response regulatory" evidence="18">
    <location>
        <begin position="770"/>
        <end position="890"/>
    </location>
</feature>
<keyword evidence="8" id="KW-0547">Nucleotide-binding</keyword>
<keyword evidence="4" id="KW-1003">Cell membrane</keyword>
<evidence type="ECO:0000256" key="15">
    <source>
        <dbReference type="SAM" id="Coils"/>
    </source>
</evidence>
<dbReference type="InterPro" id="IPR036890">
    <property type="entry name" value="HATPase_C_sf"/>
</dbReference>
<keyword evidence="12" id="KW-0902">Two-component regulatory system</keyword>
<keyword evidence="13 16" id="KW-0472">Membrane</keyword>